<feature type="region of interest" description="Disordered" evidence="1">
    <location>
        <begin position="70"/>
        <end position="97"/>
    </location>
</feature>
<feature type="compositionally biased region" description="Basic and acidic residues" evidence="1">
    <location>
        <begin position="88"/>
        <end position="97"/>
    </location>
</feature>
<dbReference type="EMBL" id="FQUO01000012">
    <property type="protein sequence ID" value="SHF80850.1"/>
    <property type="molecule type" value="Genomic_DNA"/>
</dbReference>
<keyword evidence="3" id="KW-1185">Reference proteome</keyword>
<feature type="region of interest" description="Disordered" evidence="1">
    <location>
        <begin position="22"/>
        <end position="58"/>
    </location>
</feature>
<dbReference type="AlphaFoldDB" id="A0A1M5EP14"/>
<dbReference type="Proteomes" id="UP000184368">
    <property type="component" value="Unassembled WGS sequence"/>
</dbReference>
<evidence type="ECO:0000313" key="2">
    <source>
        <dbReference type="EMBL" id="SHF80850.1"/>
    </source>
</evidence>
<evidence type="ECO:0000256" key="1">
    <source>
        <dbReference type="SAM" id="MobiDB-lite"/>
    </source>
</evidence>
<reference evidence="2 3" key="1">
    <citation type="submission" date="2016-11" db="EMBL/GenBank/DDBJ databases">
        <authorList>
            <person name="Jaros S."/>
            <person name="Januszkiewicz K."/>
            <person name="Wedrychowicz H."/>
        </authorList>
    </citation>
    <scope>NUCLEOTIDE SEQUENCE [LARGE SCALE GENOMIC DNA]</scope>
    <source>
        <strain evidence="2 3">DSM 26897</strain>
    </source>
</reference>
<accession>A0A1M5EP14</accession>
<feature type="compositionally biased region" description="Basic and acidic residues" evidence="1">
    <location>
        <begin position="24"/>
        <end position="33"/>
    </location>
</feature>
<sequence>MPLIAGSRVRVQPALFGTVSAHPKYHDMTKQNEKTPAPKTTDKKTVPPKHQTEELGSDYWDRIANDVASGYESKEDVNDVLNTDQEADDHTRGDAGV</sequence>
<dbReference type="STRING" id="1302690.BUE76_04505"/>
<proteinExistence type="predicted"/>
<protein>
    <submittedName>
        <fullName evidence="2">Uncharacterized protein</fullName>
    </submittedName>
</protein>
<gene>
    <name evidence="2" type="ORF">SAMN05444008_112120</name>
</gene>
<dbReference type="RefSeq" id="WP_073045020.1">
    <property type="nucleotide sequence ID" value="NZ_FQUO01000012.1"/>
</dbReference>
<evidence type="ECO:0000313" key="3">
    <source>
        <dbReference type="Proteomes" id="UP000184368"/>
    </source>
</evidence>
<organism evidence="2 3">
    <name type="scientific">Cnuella takakiae</name>
    <dbReference type="NCBI Taxonomy" id="1302690"/>
    <lineage>
        <taxon>Bacteria</taxon>
        <taxon>Pseudomonadati</taxon>
        <taxon>Bacteroidota</taxon>
        <taxon>Chitinophagia</taxon>
        <taxon>Chitinophagales</taxon>
        <taxon>Chitinophagaceae</taxon>
        <taxon>Cnuella</taxon>
    </lineage>
</organism>
<feature type="compositionally biased region" description="Basic and acidic residues" evidence="1">
    <location>
        <begin position="40"/>
        <end position="58"/>
    </location>
</feature>
<name>A0A1M5EP14_9BACT</name>